<dbReference type="InterPro" id="IPR003718">
    <property type="entry name" value="OsmC/Ohr_fam"/>
</dbReference>
<name>A0A6J4KS06_9BACT</name>
<dbReference type="SUPFAM" id="SSF82784">
    <property type="entry name" value="OsmC-like"/>
    <property type="match status" value="1"/>
</dbReference>
<dbReference type="EMBL" id="CADCTV010000232">
    <property type="protein sequence ID" value="CAA9310054.1"/>
    <property type="molecule type" value="Genomic_DNA"/>
</dbReference>
<proteinExistence type="predicted"/>
<organism evidence="1">
    <name type="scientific">uncultured Gemmatimonadota bacterium</name>
    <dbReference type="NCBI Taxonomy" id="203437"/>
    <lineage>
        <taxon>Bacteria</taxon>
        <taxon>Pseudomonadati</taxon>
        <taxon>Gemmatimonadota</taxon>
        <taxon>environmental samples</taxon>
    </lineage>
</organism>
<dbReference type="Pfam" id="PF02566">
    <property type="entry name" value="OsmC"/>
    <property type="match status" value="1"/>
</dbReference>
<dbReference type="AlphaFoldDB" id="A0A6J4KS06"/>
<evidence type="ECO:0008006" key="2">
    <source>
        <dbReference type="Google" id="ProtNLM"/>
    </source>
</evidence>
<reference evidence="1" key="1">
    <citation type="submission" date="2020-02" db="EMBL/GenBank/DDBJ databases">
        <authorList>
            <person name="Meier V. D."/>
        </authorList>
    </citation>
    <scope>NUCLEOTIDE SEQUENCE</scope>
    <source>
        <strain evidence="1">AVDCRST_MAG89</strain>
    </source>
</reference>
<dbReference type="Gene3D" id="3.30.300.20">
    <property type="match status" value="1"/>
</dbReference>
<gene>
    <name evidence="1" type="ORF">AVDCRST_MAG89-1056</name>
</gene>
<evidence type="ECO:0000313" key="1">
    <source>
        <dbReference type="EMBL" id="CAA9310054.1"/>
    </source>
</evidence>
<sequence length="123" mass="13334">MKIILLSDDRVRLEGGGGPMSIEAESAAMQYSPFHMLASSLATCTYSVVASWGTNAKLNVDDLAVEVGWSFAEEPHRVGEMSVVLDWPSLPPERRTVATRAAGLCTVKKTLEMPPKLVMEVKA</sequence>
<protein>
    <recommendedName>
        <fullName evidence="2">OsmC/Ohr family protein</fullName>
    </recommendedName>
</protein>
<dbReference type="InterPro" id="IPR036102">
    <property type="entry name" value="OsmC/Ohrsf"/>
</dbReference>
<dbReference type="InterPro" id="IPR015946">
    <property type="entry name" value="KH_dom-like_a/b"/>
</dbReference>
<accession>A0A6J4KS06</accession>